<dbReference type="RefSeq" id="WP_272174533.1">
    <property type="nucleotide sequence ID" value="NZ_JAQOSK010000002.1"/>
</dbReference>
<dbReference type="Gene3D" id="2.30.110.10">
    <property type="entry name" value="Electron Transport, Fmn-binding Protein, Chain A"/>
    <property type="match status" value="1"/>
</dbReference>
<protein>
    <submittedName>
        <fullName evidence="1">Nitroreductase/quinone reductase family protein</fullName>
    </submittedName>
</protein>
<dbReference type="InterPro" id="IPR004378">
    <property type="entry name" value="F420H2_quin_Rdtase"/>
</dbReference>
<sequence>MAAVGGLHRLDRWLYRGGRPHRTARVLNRLGAAQYAAGLGPRNWVALEVRGRRTGRLIRFPVVVAEHEGERYLVSMLGERANWVRNVRAAGGRVALRHGHREEVRLEEVDPADRAPVLRVYLRLAPGARAHVPVDRHAPLREFARIADRFPVFRVTPLA</sequence>
<keyword evidence="2" id="KW-1185">Reference proteome</keyword>
<dbReference type="EMBL" id="JAQOSK010000002">
    <property type="protein sequence ID" value="MDC2954249.1"/>
    <property type="molecule type" value="Genomic_DNA"/>
</dbReference>
<dbReference type="Proteomes" id="UP001221328">
    <property type="component" value="Unassembled WGS sequence"/>
</dbReference>
<proteinExistence type="predicted"/>
<dbReference type="Pfam" id="PF04075">
    <property type="entry name" value="F420H2_quin_red"/>
    <property type="match status" value="1"/>
</dbReference>
<organism evidence="1 2">
    <name type="scientific">Streptomyces gilvifuscus</name>
    <dbReference type="NCBI Taxonomy" id="1550617"/>
    <lineage>
        <taxon>Bacteria</taxon>
        <taxon>Bacillati</taxon>
        <taxon>Actinomycetota</taxon>
        <taxon>Actinomycetes</taxon>
        <taxon>Kitasatosporales</taxon>
        <taxon>Streptomycetaceae</taxon>
        <taxon>Streptomyces</taxon>
    </lineage>
</organism>
<reference evidence="1 2" key="1">
    <citation type="journal article" date="2015" name="Int. J. Syst. Evol. Microbiol.">
        <title>Streptomyces gilvifuscus sp. nov., an actinomycete that produces antibacterial compounds isolated from soil.</title>
        <authorList>
            <person name="Nguyen T.M."/>
            <person name="Kim J."/>
        </authorList>
    </citation>
    <scope>NUCLEOTIDE SEQUENCE [LARGE SCALE GENOMIC DNA]</scope>
    <source>
        <strain evidence="1 2">T113</strain>
    </source>
</reference>
<name>A0ABT5FNY5_9ACTN</name>
<gene>
    <name evidence="1" type="ORF">PO587_07250</name>
</gene>
<accession>A0ABT5FNY5</accession>
<evidence type="ECO:0000313" key="2">
    <source>
        <dbReference type="Proteomes" id="UP001221328"/>
    </source>
</evidence>
<evidence type="ECO:0000313" key="1">
    <source>
        <dbReference type="EMBL" id="MDC2954249.1"/>
    </source>
</evidence>
<comment type="caution">
    <text evidence="1">The sequence shown here is derived from an EMBL/GenBank/DDBJ whole genome shotgun (WGS) entry which is preliminary data.</text>
</comment>
<dbReference type="InterPro" id="IPR012349">
    <property type="entry name" value="Split_barrel_FMN-bd"/>
</dbReference>